<dbReference type="Proteomes" id="UP000824469">
    <property type="component" value="Unassembled WGS sequence"/>
</dbReference>
<accession>A0AA38C2G7</accession>
<feature type="signal peptide" evidence="1">
    <location>
        <begin position="1"/>
        <end position="31"/>
    </location>
</feature>
<keyword evidence="1" id="KW-0732">Signal</keyword>
<sequence>SPSRSSLKQMGRMSVLSGLLLLFSAACILTALPTDATYPTTPTKPKPPVV</sequence>
<feature type="non-terminal residue" evidence="2">
    <location>
        <position position="50"/>
    </location>
</feature>
<evidence type="ECO:0000313" key="3">
    <source>
        <dbReference type="Proteomes" id="UP000824469"/>
    </source>
</evidence>
<evidence type="ECO:0000313" key="2">
    <source>
        <dbReference type="EMBL" id="KAH9291766.1"/>
    </source>
</evidence>
<comment type="caution">
    <text evidence="2">The sequence shown here is derived from an EMBL/GenBank/DDBJ whole genome shotgun (WGS) entry which is preliminary data.</text>
</comment>
<proteinExistence type="predicted"/>
<protein>
    <submittedName>
        <fullName evidence="2">Uncharacterized protein</fullName>
    </submittedName>
</protein>
<organism evidence="2 3">
    <name type="scientific">Taxus chinensis</name>
    <name type="common">Chinese yew</name>
    <name type="synonym">Taxus wallichiana var. chinensis</name>
    <dbReference type="NCBI Taxonomy" id="29808"/>
    <lineage>
        <taxon>Eukaryota</taxon>
        <taxon>Viridiplantae</taxon>
        <taxon>Streptophyta</taxon>
        <taxon>Embryophyta</taxon>
        <taxon>Tracheophyta</taxon>
        <taxon>Spermatophyta</taxon>
        <taxon>Pinopsida</taxon>
        <taxon>Pinidae</taxon>
        <taxon>Conifers II</taxon>
        <taxon>Cupressales</taxon>
        <taxon>Taxaceae</taxon>
        <taxon>Taxus</taxon>
    </lineage>
</organism>
<gene>
    <name evidence="2" type="ORF">KI387_043050</name>
</gene>
<dbReference type="EMBL" id="JAHRHJ020003417">
    <property type="protein sequence ID" value="KAH9291766.1"/>
    <property type="molecule type" value="Genomic_DNA"/>
</dbReference>
<feature type="non-terminal residue" evidence="2">
    <location>
        <position position="1"/>
    </location>
</feature>
<keyword evidence="3" id="KW-1185">Reference proteome</keyword>
<feature type="chain" id="PRO_5041220237" evidence="1">
    <location>
        <begin position="32"/>
        <end position="50"/>
    </location>
</feature>
<reference evidence="2 3" key="1">
    <citation type="journal article" date="2021" name="Nat. Plants">
        <title>The Taxus genome provides insights into paclitaxel biosynthesis.</title>
        <authorList>
            <person name="Xiong X."/>
            <person name="Gou J."/>
            <person name="Liao Q."/>
            <person name="Li Y."/>
            <person name="Zhou Q."/>
            <person name="Bi G."/>
            <person name="Li C."/>
            <person name="Du R."/>
            <person name="Wang X."/>
            <person name="Sun T."/>
            <person name="Guo L."/>
            <person name="Liang H."/>
            <person name="Lu P."/>
            <person name="Wu Y."/>
            <person name="Zhang Z."/>
            <person name="Ro D.K."/>
            <person name="Shang Y."/>
            <person name="Huang S."/>
            <person name="Yan J."/>
        </authorList>
    </citation>
    <scope>NUCLEOTIDE SEQUENCE [LARGE SCALE GENOMIC DNA]</scope>
    <source>
        <strain evidence="2">Ta-2019</strain>
    </source>
</reference>
<evidence type="ECO:0000256" key="1">
    <source>
        <dbReference type="SAM" id="SignalP"/>
    </source>
</evidence>
<dbReference type="AlphaFoldDB" id="A0AA38C2G7"/>
<name>A0AA38C2G7_TAXCH</name>